<evidence type="ECO:0000256" key="1">
    <source>
        <dbReference type="ARBA" id="ARBA00007503"/>
    </source>
</evidence>
<comment type="caution">
    <text evidence="4">The sequence shown here is derived from an EMBL/GenBank/DDBJ whole genome shotgun (WGS) entry which is preliminary data.</text>
</comment>
<dbReference type="GO" id="GO:0010494">
    <property type="term" value="C:cytoplasmic stress granule"/>
    <property type="evidence" value="ECO:0007669"/>
    <property type="project" value="TreeGrafter"/>
</dbReference>
<feature type="non-terminal residue" evidence="4">
    <location>
        <position position="1"/>
    </location>
</feature>
<dbReference type="InterPro" id="IPR025852">
    <property type="entry name" value="SM_dom_ATX"/>
</dbReference>
<evidence type="ECO:0000256" key="2">
    <source>
        <dbReference type="SAM" id="MobiDB-lite"/>
    </source>
</evidence>
<keyword evidence="5" id="KW-1185">Reference proteome</keyword>
<name>A0AAD8A1F8_DIPPU</name>
<dbReference type="Pfam" id="PF06741">
    <property type="entry name" value="LsmAD"/>
    <property type="match status" value="1"/>
</dbReference>
<reference evidence="4" key="2">
    <citation type="submission" date="2023-05" db="EMBL/GenBank/DDBJ databases">
        <authorList>
            <person name="Fouks B."/>
        </authorList>
    </citation>
    <scope>NUCLEOTIDE SEQUENCE</scope>
    <source>
        <strain evidence="4">Stay&amp;Tobe</strain>
        <tissue evidence="4">Testes</tissue>
    </source>
</reference>
<feature type="region of interest" description="Disordered" evidence="2">
    <location>
        <begin position="243"/>
        <end position="267"/>
    </location>
</feature>
<dbReference type="EMBL" id="JASPKZ010004570">
    <property type="protein sequence ID" value="KAJ9590057.1"/>
    <property type="molecule type" value="Genomic_DNA"/>
</dbReference>
<dbReference type="PANTHER" id="PTHR12854">
    <property type="entry name" value="ATAXIN 2-RELATED"/>
    <property type="match status" value="1"/>
</dbReference>
<protein>
    <recommendedName>
        <fullName evidence="3">LsmAD domain-containing protein</fullName>
    </recommendedName>
</protein>
<dbReference type="GO" id="GO:0034063">
    <property type="term" value="P:stress granule assembly"/>
    <property type="evidence" value="ECO:0007669"/>
    <property type="project" value="TreeGrafter"/>
</dbReference>
<evidence type="ECO:0000259" key="3">
    <source>
        <dbReference type="SMART" id="SM01272"/>
    </source>
</evidence>
<dbReference type="Proteomes" id="UP001233999">
    <property type="component" value="Unassembled WGS sequence"/>
</dbReference>
<dbReference type="InterPro" id="IPR045117">
    <property type="entry name" value="ATXN2-like"/>
</dbReference>
<feature type="region of interest" description="Disordered" evidence="2">
    <location>
        <begin position="1"/>
        <end position="23"/>
    </location>
</feature>
<gene>
    <name evidence="4" type="ORF">L9F63_016819</name>
</gene>
<evidence type="ECO:0000313" key="4">
    <source>
        <dbReference type="EMBL" id="KAJ9590057.1"/>
    </source>
</evidence>
<dbReference type="AlphaFoldDB" id="A0AAD8A1F8"/>
<sequence>MNNKRKGRSNAPRSSRTRSDRSVTADGIYQNAHFMHAITSHVGNTVQVLTMNGSMFEGVFRTFSSAFEIVLEMAHKVDPNNPTKINVDSVVEKLIFKPEDIITIQARDVDLEYATRGTFKTDSAISKFNGQVQERELEPWIGPGCNGDDGCDLEATSANGCTGWDVQEMFRKNEQVYGVQTSFQPSLEGYTLQLQKKDTKDYKDAEAKAAKIASEIESNPSYKARMDLENGDEEERFAAVVRPPENQGSGMGGGSADGGKYVPPNKRKNAQFGQVVKTADDGMRPSTKVNFKSRNVYTEYTRSTRESSIGCSTSLFQNVSDKSTSLCVVLAPMKSYYLTFTNPRPYPRTNHILHPRFHSQQLSTTLTATWLLPSLF</sequence>
<dbReference type="SMART" id="SM01272">
    <property type="entry name" value="LsmAD"/>
    <property type="match status" value="1"/>
</dbReference>
<dbReference type="InterPro" id="IPR009604">
    <property type="entry name" value="LsmAD_domain"/>
</dbReference>
<feature type="domain" description="LsmAD" evidence="3">
    <location>
        <begin position="177"/>
        <end position="243"/>
    </location>
</feature>
<dbReference type="PANTHER" id="PTHR12854:SF7">
    <property type="entry name" value="ATAXIN-2 HOMOLOG"/>
    <property type="match status" value="1"/>
</dbReference>
<evidence type="ECO:0000313" key="5">
    <source>
        <dbReference type="Proteomes" id="UP001233999"/>
    </source>
</evidence>
<reference evidence="4" key="1">
    <citation type="journal article" date="2023" name="IScience">
        <title>Live-bearing cockroach genome reveals convergent evolutionary mechanisms linked to viviparity in insects and beyond.</title>
        <authorList>
            <person name="Fouks B."/>
            <person name="Harrison M.C."/>
            <person name="Mikhailova A.A."/>
            <person name="Marchal E."/>
            <person name="English S."/>
            <person name="Carruthers M."/>
            <person name="Jennings E.C."/>
            <person name="Chiamaka E.L."/>
            <person name="Frigard R.A."/>
            <person name="Pippel M."/>
            <person name="Attardo G.M."/>
            <person name="Benoit J.B."/>
            <person name="Bornberg-Bauer E."/>
            <person name="Tobe S.S."/>
        </authorList>
    </citation>
    <scope>NUCLEOTIDE SEQUENCE</scope>
    <source>
        <strain evidence="4">Stay&amp;Tobe</strain>
    </source>
</reference>
<accession>A0AAD8A1F8</accession>
<dbReference type="Pfam" id="PF14438">
    <property type="entry name" value="SM-ATX"/>
    <property type="match status" value="1"/>
</dbReference>
<dbReference type="GO" id="GO:0003729">
    <property type="term" value="F:mRNA binding"/>
    <property type="evidence" value="ECO:0007669"/>
    <property type="project" value="TreeGrafter"/>
</dbReference>
<comment type="similarity">
    <text evidence="1">Belongs to the ataxin-2 family.</text>
</comment>
<proteinExistence type="inferred from homology"/>
<organism evidence="4 5">
    <name type="scientific">Diploptera punctata</name>
    <name type="common">Pacific beetle cockroach</name>
    <dbReference type="NCBI Taxonomy" id="6984"/>
    <lineage>
        <taxon>Eukaryota</taxon>
        <taxon>Metazoa</taxon>
        <taxon>Ecdysozoa</taxon>
        <taxon>Arthropoda</taxon>
        <taxon>Hexapoda</taxon>
        <taxon>Insecta</taxon>
        <taxon>Pterygota</taxon>
        <taxon>Neoptera</taxon>
        <taxon>Polyneoptera</taxon>
        <taxon>Dictyoptera</taxon>
        <taxon>Blattodea</taxon>
        <taxon>Blaberoidea</taxon>
        <taxon>Blaberidae</taxon>
        <taxon>Diplopterinae</taxon>
        <taxon>Diploptera</taxon>
    </lineage>
</organism>